<comment type="caution">
    <text evidence="2">The sequence shown here is derived from an EMBL/GenBank/DDBJ whole genome shotgun (WGS) entry which is preliminary data.</text>
</comment>
<evidence type="ECO:0000313" key="2">
    <source>
        <dbReference type="EMBL" id="CAI2196346.1"/>
    </source>
</evidence>
<reference evidence="2" key="1">
    <citation type="submission" date="2022-08" db="EMBL/GenBank/DDBJ databases">
        <authorList>
            <person name="Kallberg Y."/>
            <person name="Tangrot J."/>
            <person name="Rosling A."/>
        </authorList>
    </citation>
    <scope>NUCLEOTIDE SEQUENCE</scope>
    <source>
        <strain evidence="2">Wild A</strain>
    </source>
</reference>
<protein>
    <submittedName>
        <fullName evidence="2">12765_t:CDS:1</fullName>
    </submittedName>
</protein>
<organism evidence="2 3">
    <name type="scientific">Funneliformis geosporum</name>
    <dbReference type="NCBI Taxonomy" id="1117311"/>
    <lineage>
        <taxon>Eukaryota</taxon>
        <taxon>Fungi</taxon>
        <taxon>Fungi incertae sedis</taxon>
        <taxon>Mucoromycota</taxon>
        <taxon>Glomeromycotina</taxon>
        <taxon>Glomeromycetes</taxon>
        <taxon>Glomerales</taxon>
        <taxon>Glomeraceae</taxon>
        <taxon>Funneliformis</taxon>
    </lineage>
</organism>
<dbReference type="Proteomes" id="UP001153678">
    <property type="component" value="Unassembled WGS sequence"/>
</dbReference>
<evidence type="ECO:0000313" key="3">
    <source>
        <dbReference type="Proteomes" id="UP001153678"/>
    </source>
</evidence>
<proteinExistence type="predicted"/>
<evidence type="ECO:0000256" key="1">
    <source>
        <dbReference type="SAM" id="MobiDB-lite"/>
    </source>
</evidence>
<dbReference type="EMBL" id="CAMKVN010014088">
    <property type="protein sequence ID" value="CAI2196346.1"/>
    <property type="molecule type" value="Genomic_DNA"/>
</dbReference>
<gene>
    <name evidence="2" type="ORF">FWILDA_LOCUS17532</name>
</gene>
<feature type="region of interest" description="Disordered" evidence="1">
    <location>
        <begin position="14"/>
        <end position="33"/>
    </location>
</feature>
<name>A0A9W4T8U5_9GLOM</name>
<accession>A0A9W4T8U5</accession>
<keyword evidence="3" id="KW-1185">Reference proteome</keyword>
<sequence>DKWDFPVIPKIPDGKTGKTRFDSHKWTKPKHEQNQGLEILEKLGLR</sequence>
<feature type="non-terminal residue" evidence="2">
    <location>
        <position position="1"/>
    </location>
</feature>
<dbReference type="AlphaFoldDB" id="A0A9W4T8U5"/>